<keyword evidence="2" id="KW-1185">Reference proteome</keyword>
<name>A0ABU2N447_9PSEU</name>
<comment type="caution">
    <text evidence="1">The sequence shown here is derived from an EMBL/GenBank/DDBJ whole genome shotgun (WGS) entry which is preliminary data.</text>
</comment>
<sequence length="60" mass="6523">MLPPQAAHPDEELMSLVFFYELDHDTVVTPLAPPVGRHGGLDPVVTAPFTRERLDAISVG</sequence>
<evidence type="ECO:0000313" key="1">
    <source>
        <dbReference type="EMBL" id="MDT0348649.1"/>
    </source>
</evidence>
<protein>
    <submittedName>
        <fullName evidence="1">Uncharacterized protein</fullName>
    </submittedName>
</protein>
<accession>A0ABU2N447</accession>
<proteinExistence type="predicted"/>
<dbReference type="RefSeq" id="WP_311554573.1">
    <property type="nucleotide sequence ID" value="NZ_JAVREJ010000002.1"/>
</dbReference>
<dbReference type="Proteomes" id="UP001183202">
    <property type="component" value="Unassembled WGS sequence"/>
</dbReference>
<evidence type="ECO:0000313" key="2">
    <source>
        <dbReference type="Proteomes" id="UP001183202"/>
    </source>
</evidence>
<gene>
    <name evidence="1" type="ORF">RM445_03840</name>
</gene>
<dbReference type="EMBL" id="JAVREJ010000002">
    <property type="protein sequence ID" value="MDT0348649.1"/>
    <property type="molecule type" value="Genomic_DNA"/>
</dbReference>
<reference evidence="2" key="1">
    <citation type="submission" date="2023-07" db="EMBL/GenBank/DDBJ databases">
        <title>30 novel species of actinomycetes from the DSMZ collection.</title>
        <authorList>
            <person name="Nouioui I."/>
        </authorList>
    </citation>
    <scope>NUCLEOTIDE SEQUENCE [LARGE SCALE GENOMIC DNA]</scope>
    <source>
        <strain evidence="2">DSM 45834</strain>
    </source>
</reference>
<organism evidence="1 2">
    <name type="scientific">Pseudonocardia charpentierae</name>
    <dbReference type="NCBI Taxonomy" id="3075545"/>
    <lineage>
        <taxon>Bacteria</taxon>
        <taxon>Bacillati</taxon>
        <taxon>Actinomycetota</taxon>
        <taxon>Actinomycetes</taxon>
        <taxon>Pseudonocardiales</taxon>
        <taxon>Pseudonocardiaceae</taxon>
        <taxon>Pseudonocardia</taxon>
    </lineage>
</organism>